<feature type="region of interest" description="Disordered" evidence="1">
    <location>
        <begin position="122"/>
        <end position="172"/>
    </location>
</feature>
<proteinExistence type="predicted"/>
<evidence type="ECO:0000313" key="2">
    <source>
        <dbReference type="EMBL" id="GAA4434720.1"/>
    </source>
</evidence>
<evidence type="ECO:0008006" key="4">
    <source>
        <dbReference type="Google" id="ProtNLM"/>
    </source>
</evidence>
<protein>
    <recommendedName>
        <fullName evidence="4">Helix-turn-helix domain-containing protein</fullName>
    </recommendedName>
</protein>
<sequence length="301" mass="34336">MNYIELINNFWQANKEHCFTGNETALYFYLLHTCNSLGWKNPFKHSNGYITGTLGISEKTLIASRNALKQANLLDFDSSRGRRVLTSYSLKAVKITGFREETGKVLGKEQVSFLGTNSPDNIKLNKTKLNNKKRDSADAPPSLEKEEDHLPKQPTKKEKEITPGSAAPPKEKDEVLHQDFVDAYHNWYLELVGTKPRVLESDFAALKKIRRYLTDAKKGDGGKALSSWQYILDNWGKLEDFLQKQMRPAQIDSNMTNILAQLRTTHQKVTENANHKGNNHRQQTSRQPAGESIDEIEARYR</sequence>
<feature type="compositionally biased region" description="Basic and acidic residues" evidence="1">
    <location>
        <begin position="132"/>
        <end position="161"/>
    </location>
</feature>
<name>A0ABP8LSV4_9BACT</name>
<keyword evidence="3" id="KW-1185">Reference proteome</keyword>
<reference evidence="3" key="1">
    <citation type="journal article" date="2019" name="Int. J. Syst. Evol. Microbiol.">
        <title>The Global Catalogue of Microorganisms (GCM) 10K type strain sequencing project: providing services to taxonomists for standard genome sequencing and annotation.</title>
        <authorList>
            <consortium name="The Broad Institute Genomics Platform"/>
            <consortium name="The Broad Institute Genome Sequencing Center for Infectious Disease"/>
            <person name="Wu L."/>
            <person name="Ma J."/>
        </authorList>
    </citation>
    <scope>NUCLEOTIDE SEQUENCE [LARGE SCALE GENOMIC DNA]</scope>
    <source>
        <strain evidence="3">JCM 17926</strain>
    </source>
</reference>
<feature type="region of interest" description="Disordered" evidence="1">
    <location>
        <begin position="272"/>
        <end position="301"/>
    </location>
</feature>
<dbReference type="Proteomes" id="UP001500552">
    <property type="component" value="Unassembled WGS sequence"/>
</dbReference>
<evidence type="ECO:0000256" key="1">
    <source>
        <dbReference type="SAM" id="MobiDB-lite"/>
    </source>
</evidence>
<gene>
    <name evidence="2" type="ORF">GCM10023188_26010</name>
</gene>
<organism evidence="2 3">
    <name type="scientific">Pontibacter saemangeumensis</name>
    <dbReference type="NCBI Taxonomy" id="1084525"/>
    <lineage>
        <taxon>Bacteria</taxon>
        <taxon>Pseudomonadati</taxon>
        <taxon>Bacteroidota</taxon>
        <taxon>Cytophagia</taxon>
        <taxon>Cytophagales</taxon>
        <taxon>Hymenobacteraceae</taxon>
        <taxon>Pontibacter</taxon>
    </lineage>
</organism>
<feature type="compositionally biased region" description="Polar residues" evidence="1">
    <location>
        <begin position="272"/>
        <end position="287"/>
    </location>
</feature>
<dbReference type="RefSeq" id="WP_345159638.1">
    <property type="nucleotide sequence ID" value="NZ_BAABHC010000014.1"/>
</dbReference>
<accession>A0ABP8LSV4</accession>
<evidence type="ECO:0000313" key="3">
    <source>
        <dbReference type="Proteomes" id="UP001500552"/>
    </source>
</evidence>
<comment type="caution">
    <text evidence="2">The sequence shown here is derived from an EMBL/GenBank/DDBJ whole genome shotgun (WGS) entry which is preliminary data.</text>
</comment>
<dbReference type="EMBL" id="BAABHC010000014">
    <property type="protein sequence ID" value="GAA4434720.1"/>
    <property type="molecule type" value="Genomic_DNA"/>
</dbReference>